<reference evidence="2 3" key="1">
    <citation type="submission" date="2022-11" db="EMBL/GenBank/DDBJ databases">
        <title>Study of microbial diversity in lake waters.</title>
        <authorList>
            <person name="Zhang J."/>
        </authorList>
    </citation>
    <scope>NUCLEOTIDE SEQUENCE [LARGE SCALE GENOMIC DNA]</scope>
    <source>
        <strain evidence="2 3">DT12</strain>
    </source>
</reference>
<protein>
    <submittedName>
        <fullName evidence="2">Uncharacterized protein</fullName>
    </submittedName>
</protein>
<evidence type="ECO:0000313" key="2">
    <source>
        <dbReference type="EMBL" id="MCX7570396.1"/>
    </source>
</evidence>
<dbReference type="EMBL" id="JAPMLT010000004">
    <property type="protein sequence ID" value="MCX7570396.1"/>
    <property type="molecule type" value="Genomic_DNA"/>
</dbReference>
<keyword evidence="1" id="KW-0812">Transmembrane</keyword>
<keyword evidence="3" id="KW-1185">Reference proteome</keyword>
<keyword evidence="1" id="KW-0472">Membrane</keyword>
<accession>A0ABT3X453</accession>
<feature type="transmembrane region" description="Helical" evidence="1">
    <location>
        <begin position="12"/>
        <end position="31"/>
    </location>
</feature>
<keyword evidence="1" id="KW-1133">Transmembrane helix</keyword>
<dbReference type="Proteomes" id="UP001208017">
    <property type="component" value="Unassembled WGS sequence"/>
</dbReference>
<evidence type="ECO:0000256" key="1">
    <source>
        <dbReference type="SAM" id="Phobius"/>
    </source>
</evidence>
<sequence length="51" mass="5936">MPWSCTFSGVSSILWWPMISTALAMMLSHLWQRLPRSAISDCRKFLHLRDA</sequence>
<evidence type="ECO:0000313" key="3">
    <source>
        <dbReference type="Proteomes" id="UP001208017"/>
    </source>
</evidence>
<proteinExistence type="predicted"/>
<organism evidence="2 3">
    <name type="scientific">Tumebacillus lacus</name>
    <dbReference type="NCBI Taxonomy" id="2995335"/>
    <lineage>
        <taxon>Bacteria</taxon>
        <taxon>Bacillati</taxon>
        <taxon>Bacillota</taxon>
        <taxon>Bacilli</taxon>
        <taxon>Bacillales</taxon>
        <taxon>Alicyclobacillaceae</taxon>
        <taxon>Tumebacillus</taxon>
    </lineage>
</organism>
<gene>
    <name evidence="2" type="ORF">OS242_10520</name>
</gene>
<comment type="caution">
    <text evidence="2">The sequence shown here is derived from an EMBL/GenBank/DDBJ whole genome shotgun (WGS) entry which is preliminary data.</text>
</comment>
<dbReference type="RefSeq" id="WP_267151641.1">
    <property type="nucleotide sequence ID" value="NZ_JAPMLT010000004.1"/>
</dbReference>
<name>A0ABT3X453_9BACL</name>